<feature type="chain" id="PRO_5046720069" evidence="1">
    <location>
        <begin position="19"/>
        <end position="185"/>
    </location>
</feature>
<evidence type="ECO:0000256" key="1">
    <source>
        <dbReference type="SAM" id="SignalP"/>
    </source>
</evidence>
<gene>
    <name evidence="2" type="ORF">KQ248_22895</name>
</gene>
<dbReference type="PROSITE" id="PS51257">
    <property type="entry name" value="PROKAR_LIPOPROTEIN"/>
    <property type="match status" value="1"/>
</dbReference>
<geneLocation type="plasmid" evidence="2 3">
    <name>megaplasmid</name>
</geneLocation>
<dbReference type="RefSeq" id="WP_125882648.1">
    <property type="nucleotide sequence ID" value="NZ_CP076684.1"/>
</dbReference>
<evidence type="ECO:0000313" key="2">
    <source>
        <dbReference type="EMBL" id="QWV19481.1"/>
    </source>
</evidence>
<proteinExistence type="predicted"/>
<feature type="signal peptide" evidence="1">
    <location>
        <begin position="1"/>
        <end position="18"/>
    </location>
</feature>
<dbReference type="EMBL" id="CP076684">
    <property type="protein sequence ID" value="QWV19481.1"/>
    <property type="molecule type" value="Genomic_DNA"/>
</dbReference>
<keyword evidence="1" id="KW-0732">Signal</keyword>
<reference evidence="2 3" key="1">
    <citation type="submission" date="2021-06" db="EMBL/GenBank/DDBJ databases">
        <title>Microbial metabolic specificity influences pelagic lipid remineralization.</title>
        <authorList>
            <person name="Behrendt L."/>
            <person name="Hunter J.E."/>
            <person name="Alcolombri U."/>
            <person name="Smriga S."/>
            <person name="Mincer T."/>
            <person name="Lowenstein D.P."/>
            <person name="Peaudecerf F.J."/>
            <person name="Fernandez V.I."/>
            <person name="Fredricks H."/>
            <person name="Almblad H."/>
            <person name="Harrison J.J."/>
            <person name="Stocker R."/>
            <person name="Van Mooy B.A.S."/>
        </authorList>
    </citation>
    <scope>NUCLEOTIDE SEQUENCE [LARGE SCALE GENOMIC DNA]</scope>
    <source>
        <strain evidence="2 3">A252</strain>
        <plasmid evidence="2 3">megaplasmid</plasmid>
    </source>
</reference>
<accession>A0ABX8J4H7</accession>
<organism evidence="2 3">
    <name type="scientific">Stutzerimonas zhaodongensis</name>
    <dbReference type="NCBI Taxonomy" id="1176257"/>
    <lineage>
        <taxon>Bacteria</taxon>
        <taxon>Pseudomonadati</taxon>
        <taxon>Pseudomonadota</taxon>
        <taxon>Gammaproteobacteria</taxon>
        <taxon>Pseudomonadales</taxon>
        <taxon>Pseudomonadaceae</taxon>
        <taxon>Stutzerimonas</taxon>
    </lineage>
</organism>
<keyword evidence="3" id="KW-1185">Reference proteome</keyword>
<protein>
    <submittedName>
        <fullName evidence="2">Uncharacterized protein</fullName>
    </submittedName>
</protein>
<evidence type="ECO:0000313" key="3">
    <source>
        <dbReference type="Proteomes" id="UP000683436"/>
    </source>
</evidence>
<name>A0ABX8J4H7_9GAMM</name>
<sequence>MNKAFVGTALLALAAALAGCSGNHVTYGNECMTCINNPITGEPVNYDPTEYSTAISSSQSPASGSRSVPHTLAREQVEIAYAQNVDTVGMRLKDAFGYMTQDEAIAQMGNAGKMAFAGPGYAYQASPGAFYFMKTQAYNGDLSTRVTRAGNGAKAVITYEQKRSGGKDIQSVMREVKARAEKALQ</sequence>
<dbReference type="Proteomes" id="UP000683436">
    <property type="component" value="Plasmid megaplasmid"/>
</dbReference>
<keyword evidence="2" id="KW-0614">Plasmid</keyword>